<dbReference type="Pfam" id="PF01266">
    <property type="entry name" value="DAO"/>
    <property type="match status" value="1"/>
</dbReference>
<dbReference type="PANTHER" id="PTHR13847:SF287">
    <property type="entry name" value="FAD-DEPENDENT OXIDOREDUCTASE DOMAIN-CONTAINING PROTEIN 1"/>
    <property type="match status" value="1"/>
</dbReference>
<name>A0AA87QE57_RHIRH</name>
<organism evidence="4 5">
    <name type="scientific">Rhizobium rhizogenes NBRC 13257</name>
    <dbReference type="NCBI Taxonomy" id="1220581"/>
    <lineage>
        <taxon>Bacteria</taxon>
        <taxon>Pseudomonadati</taxon>
        <taxon>Pseudomonadota</taxon>
        <taxon>Alphaproteobacteria</taxon>
        <taxon>Hyphomicrobiales</taxon>
        <taxon>Rhizobiaceae</taxon>
        <taxon>Rhizobium/Agrobacterium group</taxon>
        <taxon>Rhizobium</taxon>
    </lineage>
</organism>
<keyword evidence="2" id="KW-0812">Transmembrane</keyword>
<gene>
    <name evidence="4" type="ORF">RRH01S_25_00190</name>
</gene>
<reference evidence="4 5" key="1">
    <citation type="submission" date="2014-05" db="EMBL/GenBank/DDBJ databases">
        <title>Whole genome shotgun sequence of Rhizobium rhizogenes NBRC 13257.</title>
        <authorList>
            <person name="Katano-Makiyama Y."/>
            <person name="Hosoyama A."/>
            <person name="Hashimoto M."/>
            <person name="Hosoyama Y."/>
            <person name="Noguchi M."/>
            <person name="Tsuchikane K."/>
            <person name="Kimura A."/>
            <person name="Ohji S."/>
            <person name="Ichikawa N."/>
            <person name="Yamazoe A."/>
            <person name="Fujita N."/>
        </authorList>
    </citation>
    <scope>NUCLEOTIDE SEQUENCE [LARGE SCALE GENOMIC DNA]</scope>
    <source>
        <strain evidence="4 5">NBRC 13257</strain>
    </source>
</reference>
<evidence type="ECO:0000313" key="5">
    <source>
        <dbReference type="Proteomes" id="UP000026941"/>
    </source>
</evidence>
<protein>
    <recommendedName>
        <fullName evidence="3">FAD dependent oxidoreductase domain-containing protein</fullName>
    </recommendedName>
</protein>
<dbReference type="PANTHER" id="PTHR13847">
    <property type="entry name" value="SARCOSINE DEHYDROGENASE-RELATED"/>
    <property type="match status" value="1"/>
</dbReference>
<keyword evidence="2" id="KW-1133">Transmembrane helix</keyword>
<dbReference type="RefSeq" id="WP_042477045.1">
    <property type="nucleotide sequence ID" value="NZ_BAYX01000025.1"/>
</dbReference>
<dbReference type="SUPFAM" id="SSF51905">
    <property type="entry name" value="FAD/NAD(P)-binding domain"/>
    <property type="match status" value="1"/>
</dbReference>
<sequence length="459" mass="50056">MTIKNEAVDVAVIGAGSVGIAVAYYLVRNYGIKDIAIIDPRDPMSLTSAQSGENYRNWWPHPIMAAFTNDSIRLMEEIASASDNRINMTRRGYCLVTRRAQPSDLIEDLYRGYGENAEDLIRIHKGAGPHDSYQPPVWADWRLAPDGVDVLCDQNLIRSTFPAYADDVSTILHVRRAGAISGQQLGQFMLEYIKGQGGRLVRGEVVSIASASPFLLSVKTSDGLASLRADRIVNAAGPFLKDVAALLDEELAVSCVYQQKIAFEDRERVVPRNLPFTIDLDGQTLGWSEEERTLLAEDPDTAKLTEFMPGGIHCRPDGAEDGKWIKLGWAFNEASSDPHGPEPINDQFPDIVLRAASRLQPGLAAYIGRLPRGAHHYGGYYTTTAENWPLIGPMRTPGAFVAGALSGFGTMAACISGSICADWVMGETSAPYARTLSAARYDDPTIMAELAALNNRGHL</sequence>
<dbReference type="EMBL" id="BAYX01000025">
    <property type="protein sequence ID" value="GAJ96726.1"/>
    <property type="molecule type" value="Genomic_DNA"/>
</dbReference>
<keyword evidence="2" id="KW-0472">Membrane</keyword>
<evidence type="ECO:0000259" key="3">
    <source>
        <dbReference type="Pfam" id="PF01266"/>
    </source>
</evidence>
<evidence type="ECO:0000313" key="4">
    <source>
        <dbReference type="EMBL" id="GAJ96726.1"/>
    </source>
</evidence>
<dbReference type="GO" id="GO:0005737">
    <property type="term" value="C:cytoplasm"/>
    <property type="evidence" value="ECO:0007669"/>
    <property type="project" value="TreeGrafter"/>
</dbReference>
<dbReference type="Gene3D" id="3.50.50.60">
    <property type="entry name" value="FAD/NAD(P)-binding domain"/>
    <property type="match status" value="2"/>
</dbReference>
<feature type="domain" description="FAD dependent oxidoreductase" evidence="3">
    <location>
        <begin position="9"/>
        <end position="423"/>
    </location>
</feature>
<dbReference type="GO" id="GO:0016491">
    <property type="term" value="F:oxidoreductase activity"/>
    <property type="evidence" value="ECO:0007669"/>
    <property type="project" value="UniProtKB-KW"/>
</dbReference>
<dbReference type="AlphaFoldDB" id="A0AA87QE57"/>
<dbReference type="Gene3D" id="3.30.9.10">
    <property type="entry name" value="D-Amino Acid Oxidase, subunit A, domain 2"/>
    <property type="match status" value="2"/>
</dbReference>
<dbReference type="InterPro" id="IPR006076">
    <property type="entry name" value="FAD-dep_OxRdtase"/>
</dbReference>
<comment type="caution">
    <text evidence="4">The sequence shown here is derived from an EMBL/GenBank/DDBJ whole genome shotgun (WGS) entry which is preliminary data.</text>
</comment>
<keyword evidence="1" id="KW-0560">Oxidoreductase</keyword>
<feature type="transmembrane region" description="Helical" evidence="2">
    <location>
        <begin position="7"/>
        <end position="27"/>
    </location>
</feature>
<dbReference type="InterPro" id="IPR036188">
    <property type="entry name" value="FAD/NAD-bd_sf"/>
</dbReference>
<dbReference type="Proteomes" id="UP000026941">
    <property type="component" value="Unassembled WGS sequence"/>
</dbReference>
<evidence type="ECO:0000256" key="2">
    <source>
        <dbReference type="SAM" id="Phobius"/>
    </source>
</evidence>
<proteinExistence type="predicted"/>
<evidence type="ECO:0000256" key="1">
    <source>
        <dbReference type="ARBA" id="ARBA00023002"/>
    </source>
</evidence>
<accession>A0AA87QE57</accession>